<feature type="compositionally biased region" description="Polar residues" evidence="1">
    <location>
        <begin position="9"/>
        <end position="21"/>
    </location>
</feature>
<dbReference type="VEuPathDB" id="FungiDB:PV06_05418"/>
<feature type="region of interest" description="Disordered" evidence="1">
    <location>
        <begin position="784"/>
        <end position="810"/>
    </location>
</feature>
<protein>
    <submittedName>
        <fullName evidence="3">Uncharacterized protein</fullName>
    </submittedName>
</protein>
<dbReference type="HOGENOM" id="CLU_004045_1_0_1"/>
<dbReference type="GeneID" id="27357492"/>
<dbReference type="EMBL" id="KN847336">
    <property type="protein sequence ID" value="KIW41809.1"/>
    <property type="molecule type" value="Genomic_DNA"/>
</dbReference>
<organism evidence="3 4">
    <name type="scientific">Exophiala oligosperma</name>
    <dbReference type="NCBI Taxonomy" id="215243"/>
    <lineage>
        <taxon>Eukaryota</taxon>
        <taxon>Fungi</taxon>
        <taxon>Dikarya</taxon>
        <taxon>Ascomycota</taxon>
        <taxon>Pezizomycotina</taxon>
        <taxon>Eurotiomycetes</taxon>
        <taxon>Chaetothyriomycetidae</taxon>
        <taxon>Chaetothyriales</taxon>
        <taxon>Herpotrichiellaceae</taxon>
        <taxon>Exophiala</taxon>
    </lineage>
</organism>
<dbReference type="RefSeq" id="XP_016262025.1">
    <property type="nucleotide sequence ID" value="XM_016406421.1"/>
</dbReference>
<sequence>MVTKFEPSRMSSQAVDAQQTYRIRRAPLHDLLPSSPSIATSPIPAQSKGYRAPDDRSSPSSTFISSISDDESSSSSGPDQFYLERYSQDAQRGHSSSTTTQQNPTKAKKHGTSTLNLENKRRPGLNIVTNFSNPLLRSQYEGIVVDQVQSQRPRIGQRNAASVVSAKAEHVNQTTINLVLEHSVAANTAETCTSGHDRNPARAAYSKWRDLQTTRRKVADGAKSATSVIHHDSLATVDLDSAHSKDQSADGSSVVIGLSVPSNEANTHQSRNVANDTISTKTPETPAIVITPAEDGESWKPSFMRKVRPSSSIYSVHSGLNDPRREALPPVPVVPQIHKKDRMPVARASVVQGIYESKPNHEDDIAYEEDKGTRYPESVRRASSGSQEHILPKEDDKARHRSQGWWNLMLSPMLSRKGTISERVRANDSERPPMPPISTLNEVDKHSSVSSLFAESPETPRRLGLASPRASISARWTFWAKSRGVEEQHHDKMVDPSQLQTDNTSALDAQRNLPLETLAGAEVGLAAEYYHACAVEQLSGVRYFECNNHSCTKRLPQLHSIFEHEERGNPTSHEVDAEKSLKGTKLDGTTENRVKSLASIQSEPEELSPNVRDANTGTVTKARAIGAPAIATSAVMEAICEDESSSAREMQDDIQSPPAQVRGLSKRTTRQIAQLPSSVAVMPREVIQAAVQSPGPISPATQQAMRSQGDVPMSEISHPSNSHAIRSLKQTRKPAENQTWDQTQPASVTVHHHTTYSERFVPAPAPAPFLYEARKSPEVHAMPATLNRDMSESTSQKPASTKRRNSDVSKKPGVFAKIKSLFKKGEKIEADSKSKKRKWTLIVAVPLLLIVIACILLATLLTRHGDGTPVQSQWLNLTGYPPIPTGISTIAMPDAVLEQPRCVAPTTMWSCALPKEDQAEIAPNNPDQPNFRFEITFKNGTVPANMTIPVKDLRKRSEDLGRRASDPFTNDLFDPNPTPPSRADQIFMGNTTDNITEPFQGEDTPFFMTFLPVFPLDPFNTTQSAFTSSKLLSSRDGNNSNIIPAPDVLDDGSAAPANLLPTSPYPTSQPIKLYNRGQQDEHFGFYMYYDKAIFLRSTAALNTSGFSVNDGIDPADQNGGCTRDQSRLRCTLSQTRFLVRIWTNPAFGGALLSPTTSNNNSGPGNSSATDFNRPGSFPYPTTIRLDRHGGNINKKAVYCYGVDDLQVIQDGVKGIVPELRGVGGHLINPAPPLVEEGGAGGGNPTADDDFDPEAGGIDGGTGGCECVWQNWS</sequence>
<dbReference type="OrthoDB" id="5973539at2759"/>
<keyword evidence="2" id="KW-0472">Membrane</keyword>
<accession>A0A0D2E1W3</accession>
<feature type="region of interest" description="Disordered" evidence="1">
    <location>
        <begin position="1230"/>
        <end position="1249"/>
    </location>
</feature>
<keyword evidence="2" id="KW-0812">Transmembrane</keyword>
<name>A0A0D2E1W3_9EURO</name>
<feature type="compositionally biased region" description="Polar residues" evidence="1">
    <location>
        <begin position="88"/>
        <end position="105"/>
    </location>
</feature>
<keyword evidence="4" id="KW-1185">Reference proteome</keyword>
<feature type="compositionally biased region" description="Low complexity" evidence="1">
    <location>
        <begin position="33"/>
        <end position="45"/>
    </location>
</feature>
<evidence type="ECO:0000313" key="3">
    <source>
        <dbReference type="EMBL" id="KIW41809.1"/>
    </source>
</evidence>
<dbReference type="AlphaFoldDB" id="A0A0D2E1W3"/>
<feature type="transmembrane region" description="Helical" evidence="2">
    <location>
        <begin position="839"/>
        <end position="861"/>
    </location>
</feature>
<evidence type="ECO:0000313" key="4">
    <source>
        <dbReference type="Proteomes" id="UP000053342"/>
    </source>
</evidence>
<feature type="compositionally biased region" description="Basic and acidic residues" evidence="1">
    <location>
        <begin position="370"/>
        <end position="380"/>
    </location>
</feature>
<feature type="compositionally biased region" description="Basic and acidic residues" evidence="1">
    <location>
        <begin position="583"/>
        <end position="594"/>
    </location>
</feature>
<feature type="region of interest" description="Disordered" evidence="1">
    <location>
        <begin position="583"/>
        <end position="613"/>
    </location>
</feature>
<keyword evidence="2" id="KW-1133">Transmembrane helix</keyword>
<feature type="region of interest" description="Disordered" evidence="1">
    <location>
        <begin position="1"/>
        <end position="117"/>
    </location>
</feature>
<evidence type="ECO:0000256" key="1">
    <source>
        <dbReference type="SAM" id="MobiDB-lite"/>
    </source>
</evidence>
<dbReference type="Proteomes" id="UP000053342">
    <property type="component" value="Unassembled WGS sequence"/>
</dbReference>
<feature type="compositionally biased region" description="Low complexity" evidence="1">
    <location>
        <begin position="1153"/>
        <end position="1167"/>
    </location>
</feature>
<feature type="region of interest" description="Disordered" evidence="1">
    <location>
        <begin position="1153"/>
        <end position="1175"/>
    </location>
</feature>
<proteinExistence type="predicted"/>
<reference evidence="3 4" key="1">
    <citation type="submission" date="2015-01" db="EMBL/GenBank/DDBJ databases">
        <title>The Genome Sequence of Exophiala oligosperma CBS72588.</title>
        <authorList>
            <consortium name="The Broad Institute Genomics Platform"/>
            <person name="Cuomo C."/>
            <person name="de Hoog S."/>
            <person name="Gorbushina A."/>
            <person name="Stielow B."/>
            <person name="Teixiera M."/>
            <person name="Abouelleil A."/>
            <person name="Chapman S.B."/>
            <person name="Priest M."/>
            <person name="Young S.K."/>
            <person name="Wortman J."/>
            <person name="Nusbaum C."/>
            <person name="Birren B."/>
        </authorList>
    </citation>
    <scope>NUCLEOTIDE SEQUENCE [LARGE SCALE GENOMIC DNA]</scope>
    <source>
        <strain evidence="3 4">CBS 72588</strain>
    </source>
</reference>
<feature type="region of interest" description="Disordered" evidence="1">
    <location>
        <begin position="961"/>
        <end position="985"/>
    </location>
</feature>
<evidence type="ECO:0000256" key="2">
    <source>
        <dbReference type="SAM" id="Phobius"/>
    </source>
</evidence>
<dbReference type="STRING" id="215243.A0A0D2E1W3"/>
<feature type="compositionally biased region" description="Low complexity" evidence="1">
    <location>
        <begin position="58"/>
        <end position="67"/>
    </location>
</feature>
<gene>
    <name evidence="3" type="ORF">PV06_05418</name>
</gene>
<feature type="region of interest" description="Disordered" evidence="1">
    <location>
        <begin position="370"/>
        <end position="396"/>
    </location>
</feature>